<evidence type="ECO:0000256" key="3">
    <source>
        <dbReference type="ARBA" id="ARBA00022448"/>
    </source>
</evidence>
<evidence type="ECO:0000256" key="7">
    <source>
        <dbReference type="ARBA" id="ARBA00022989"/>
    </source>
</evidence>
<name>A0A7S8HCH1_9HYPH</name>
<dbReference type="InterPro" id="IPR010065">
    <property type="entry name" value="AA_ABC_transptr_permease_3TM"/>
</dbReference>
<feature type="transmembrane region" description="Helical" evidence="9">
    <location>
        <begin position="90"/>
        <end position="110"/>
    </location>
</feature>
<evidence type="ECO:0000256" key="5">
    <source>
        <dbReference type="ARBA" id="ARBA00022519"/>
    </source>
</evidence>
<dbReference type="PANTHER" id="PTHR30614">
    <property type="entry name" value="MEMBRANE COMPONENT OF AMINO ACID ABC TRANSPORTER"/>
    <property type="match status" value="1"/>
</dbReference>
<keyword evidence="8 9" id="KW-0472">Membrane</keyword>
<evidence type="ECO:0000256" key="1">
    <source>
        <dbReference type="ARBA" id="ARBA00004429"/>
    </source>
</evidence>
<protein>
    <submittedName>
        <fullName evidence="11">ABC transporter permease subunit</fullName>
    </submittedName>
</protein>
<dbReference type="GO" id="GO:0006865">
    <property type="term" value="P:amino acid transport"/>
    <property type="evidence" value="ECO:0007669"/>
    <property type="project" value="TreeGrafter"/>
</dbReference>
<sequence length="234" mass="25675">MGTVIDLDLLARYGPRMLDGLAMTLELVVLSFLAGLALAAGIARARLSRRRAVRYAAIGYVWLFRGTPLLAQLFFVYYGAGEISATLEQAGLWALFREPFFCALFVFTLNTAAYQAEIMRGALLSVPEGQREAAEALGLGGWPAFSRVVLPQAAIVALRPMGNEVILLVKGSAVASLITVFDLMGATRLAFARSFDAEVYLWAAILYLALVEILRRLLERLERHLTRHLPSTCP</sequence>
<accession>A0A7S8HCH1</accession>
<keyword evidence="3 9" id="KW-0813">Transport</keyword>
<dbReference type="SUPFAM" id="SSF161098">
    <property type="entry name" value="MetI-like"/>
    <property type="match status" value="1"/>
</dbReference>
<dbReference type="CDD" id="cd06261">
    <property type="entry name" value="TM_PBP2"/>
    <property type="match status" value="1"/>
</dbReference>
<dbReference type="KEGG" id="kmn:HW532_13550"/>
<dbReference type="InterPro" id="IPR000515">
    <property type="entry name" value="MetI-like"/>
</dbReference>
<feature type="transmembrane region" description="Helical" evidence="9">
    <location>
        <begin position="165"/>
        <end position="187"/>
    </location>
</feature>
<evidence type="ECO:0000313" key="12">
    <source>
        <dbReference type="Proteomes" id="UP000593594"/>
    </source>
</evidence>
<dbReference type="AlphaFoldDB" id="A0A7S8HCH1"/>
<keyword evidence="6 9" id="KW-0812">Transmembrane</keyword>
<keyword evidence="5" id="KW-0997">Cell inner membrane</keyword>
<dbReference type="Gene3D" id="1.10.3720.10">
    <property type="entry name" value="MetI-like"/>
    <property type="match status" value="1"/>
</dbReference>
<evidence type="ECO:0000256" key="6">
    <source>
        <dbReference type="ARBA" id="ARBA00022692"/>
    </source>
</evidence>
<feature type="transmembrane region" description="Helical" evidence="9">
    <location>
        <begin position="20"/>
        <end position="43"/>
    </location>
</feature>
<evidence type="ECO:0000259" key="10">
    <source>
        <dbReference type="PROSITE" id="PS50928"/>
    </source>
</evidence>
<dbReference type="Pfam" id="PF00528">
    <property type="entry name" value="BPD_transp_1"/>
    <property type="match status" value="1"/>
</dbReference>
<comment type="similarity">
    <text evidence="2">Belongs to the binding-protein-dependent transport system permease family. HisMQ subfamily.</text>
</comment>
<keyword evidence="12" id="KW-1185">Reference proteome</keyword>
<dbReference type="EMBL" id="CP058214">
    <property type="protein sequence ID" value="QPC43621.1"/>
    <property type="molecule type" value="Genomic_DNA"/>
</dbReference>
<evidence type="ECO:0000313" key="11">
    <source>
        <dbReference type="EMBL" id="QPC43621.1"/>
    </source>
</evidence>
<organism evidence="11 12">
    <name type="scientific">Kaustia mangrovi</name>
    <dbReference type="NCBI Taxonomy" id="2593653"/>
    <lineage>
        <taxon>Bacteria</taxon>
        <taxon>Pseudomonadati</taxon>
        <taxon>Pseudomonadota</taxon>
        <taxon>Alphaproteobacteria</taxon>
        <taxon>Hyphomicrobiales</taxon>
        <taxon>Parvibaculaceae</taxon>
        <taxon>Kaustia</taxon>
    </lineage>
</organism>
<keyword evidence="4" id="KW-1003">Cell membrane</keyword>
<evidence type="ECO:0000256" key="9">
    <source>
        <dbReference type="RuleBase" id="RU363032"/>
    </source>
</evidence>
<dbReference type="InterPro" id="IPR043429">
    <property type="entry name" value="ArtM/GltK/GlnP/TcyL/YhdX-like"/>
</dbReference>
<dbReference type="GO" id="GO:0043190">
    <property type="term" value="C:ATP-binding cassette (ABC) transporter complex"/>
    <property type="evidence" value="ECO:0007669"/>
    <property type="project" value="InterPro"/>
</dbReference>
<feature type="domain" description="ABC transmembrane type-1" evidence="10">
    <location>
        <begin position="17"/>
        <end position="218"/>
    </location>
</feature>
<dbReference type="Proteomes" id="UP000593594">
    <property type="component" value="Chromosome"/>
</dbReference>
<feature type="transmembrane region" description="Helical" evidence="9">
    <location>
        <begin position="55"/>
        <end position="78"/>
    </location>
</feature>
<feature type="transmembrane region" description="Helical" evidence="9">
    <location>
        <begin position="199"/>
        <end position="218"/>
    </location>
</feature>
<gene>
    <name evidence="11" type="ORF">HW532_13550</name>
</gene>
<dbReference type="RefSeq" id="WP_213160987.1">
    <property type="nucleotide sequence ID" value="NZ_CP058214.1"/>
</dbReference>
<dbReference type="InterPro" id="IPR035906">
    <property type="entry name" value="MetI-like_sf"/>
</dbReference>
<dbReference type="GO" id="GO:0022857">
    <property type="term" value="F:transmembrane transporter activity"/>
    <property type="evidence" value="ECO:0007669"/>
    <property type="project" value="InterPro"/>
</dbReference>
<evidence type="ECO:0000256" key="2">
    <source>
        <dbReference type="ARBA" id="ARBA00010072"/>
    </source>
</evidence>
<evidence type="ECO:0000256" key="8">
    <source>
        <dbReference type="ARBA" id="ARBA00023136"/>
    </source>
</evidence>
<evidence type="ECO:0000256" key="4">
    <source>
        <dbReference type="ARBA" id="ARBA00022475"/>
    </source>
</evidence>
<keyword evidence="7 9" id="KW-1133">Transmembrane helix</keyword>
<reference evidence="11 12" key="1">
    <citation type="submission" date="2020-06" db="EMBL/GenBank/DDBJ databases">
        <title>Genome sequence of 2 isolates from Red Sea Mangroves.</title>
        <authorList>
            <person name="Sefrji F."/>
            <person name="Michoud G."/>
            <person name="Merlino G."/>
            <person name="Daffonchio D."/>
        </authorList>
    </citation>
    <scope>NUCLEOTIDE SEQUENCE [LARGE SCALE GENOMIC DNA]</scope>
    <source>
        <strain evidence="11 12">R1DC25</strain>
    </source>
</reference>
<dbReference type="PROSITE" id="PS50928">
    <property type="entry name" value="ABC_TM1"/>
    <property type="match status" value="1"/>
</dbReference>
<dbReference type="NCBIfam" id="TIGR01726">
    <property type="entry name" value="HEQRo_perm_3TM"/>
    <property type="match status" value="1"/>
</dbReference>
<comment type="subcellular location">
    <subcellularLocation>
        <location evidence="1">Cell inner membrane</location>
        <topology evidence="1">Multi-pass membrane protein</topology>
    </subcellularLocation>
    <subcellularLocation>
        <location evidence="9">Cell membrane</location>
        <topology evidence="9">Multi-pass membrane protein</topology>
    </subcellularLocation>
</comment>
<proteinExistence type="inferred from homology"/>
<dbReference type="PANTHER" id="PTHR30614:SF10">
    <property type="entry name" value="ARGININE ABC TRANSPORTER PERMEASE PROTEIN ARTM"/>
    <property type="match status" value="1"/>
</dbReference>